<evidence type="ECO:0000259" key="5">
    <source>
        <dbReference type="Pfam" id="PF25151"/>
    </source>
</evidence>
<keyword evidence="2" id="KW-0819">tRNA processing</keyword>
<accession>A0AAD5KLG5</accession>
<evidence type="ECO:0000259" key="3">
    <source>
        <dbReference type="Pfam" id="PF10350"/>
    </source>
</evidence>
<organism evidence="6 7">
    <name type="scientific">Daphnia sinensis</name>
    <dbReference type="NCBI Taxonomy" id="1820382"/>
    <lineage>
        <taxon>Eukaryota</taxon>
        <taxon>Metazoa</taxon>
        <taxon>Ecdysozoa</taxon>
        <taxon>Arthropoda</taxon>
        <taxon>Crustacea</taxon>
        <taxon>Branchiopoda</taxon>
        <taxon>Diplostraca</taxon>
        <taxon>Cladocera</taxon>
        <taxon>Anomopoda</taxon>
        <taxon>Daphniidae</taxon>
        <taxon>Daphnia</taxon>
        <taxon>Daphnia similis group</taxon>
    </lineage>
</organism>
<dbReference type="SUPFAM" id="SSF48371">
    <property type="entry name" value="ARM repeat"/>
    <property type="match status" value="2"/>
</dbReference>
<evidence type="ECO:0000313" key="7">
    <source>
        <dbReference type="Proteomes" id="UP000820818"/>
    </source>
</evidence>
<evidence type="ECO:0000256" key="1">
    <source>
        <dbReference type="ARBA" id="ARBA00010409"/>
    </source>
</evidence>
<comment type="caution">
    <text evidence="6">The sequence shown here is derived from an EMBL/GenBank/DDBJ whole genome shotgun (WGS) entry which is preliminary data.</text>
</comment>
<dbReference type="Proteomes" id="UP000820818">
    <property type="component" value="Linkage Group LG8"/>
</dbReference>
<dbReference type="Gene3D" id="1.25.10.10">
    <property type="entry name" value="Leucine-rich Repeat Variant"/>
    <property type="match status" value="1"/>
</dbReference>
<comment type="similarity">
    <text evidence="1">Belongs to the THADA family.</text>
</comment>
<reference evidence="6 7" key="1">
    <citation type="submission" date="2022-05" db="EMBL/GenBank/DDBJ databases">
        <title>A multi-omics perspective on studying reproductive biology in Daphnia sinensis.</title>
        <authorList>
            <person name="Jia J."/>
        </authorList>
    </citation>
    <scope>NUCLEOTIDE SEQUENCE [LARGE SCALE GENOMIC DNA]</scope>
    <source>
        <strain evidence="6 7">WSL</strain>
    </source>
</reference>
<dbReference type="PANTHER" id="PTHR14387">
    <property type="entry name" value="THADA/DEATH RECEPTOR INTERACTING PROTEIN"/>
    <property type="match status" value="1"/>
</dbReference>
<dbReference type="InterPro" id="IPR016024">
    <property type="entry name" value="ARM-type_fold"/>
</dbReference>
<keyword evidence="7" id="KW-1185">Reference proteome</keyword>
<dbReference type="InterPro" id="IPR056843">
    <property type="entry name" value="THADA-like_TPR"/>
</dbReference>
<dbReference type="Pfam" id="PF10350">
    <property type="entry name" value="DUF2428"/>
    <property type="match status" value="1"/>
</dbReference>
<proteinExistence type="inferred from homology"/>
<dbReference type="InterPro" id="IPR019442">
    <property type="entry name" value="THADA/TRM732_DUF2428"/>
</dbReference>
<evidence type="ECO:0000259" key="4">
    <source>
        <dbReference type="Pfam" id="PF25150"/>
    </source>
</evidence>
<name>A0AAD5KLG5_9CRUS</name>
<gene>
    <name evidence="6" type="ORF">GHT06_019544</name>
</gene>
<dbReference type="InterPro" id="IPR056842">
    <property type="entry name" value="THADA-like_TPR_C"/>
</dbReference>
<evidence type="ECO:0000256" key="2">
    <source>
        <dbReference type="ARBA" id="ARBA00022694"/>
    </source>
</evidence>
<protein>
    <recommendedName>
        <fullName evidence="8">DUF2428 domain-containing protein</fullName>
    </recommendedName>
</protein>
<dbReference type="Pfam" id="PF25151">
    <property type="entry name" value="TPR_Trm732_C"/>
    <property type="match status" value="1"/>
</dbReference>
<feature type="domain" description="tRNA (32-2'-O)-methyltransferase regulator THADA-like TPR repeats region" evidence="4">
    <location>
        <begin position="305"/>
        <end position="508"/>
    </location>
</feature>
<dbReference type="GO" id="GO:0005829">
    <property type="term" value="C:cytosol"/>
    <property type="evidence" value="ECO:0007669"/>
    <property type="project" value="TreeGrafter"/>
</dbReference>
<feature type="domain" description="tRNA (32-2'-O)-methyltransferase regulator THADA-like C-terminal TPR repeats region" evidence="5">
    <location>
        <begin position="932"/>
        <end position="1086"/>
    </location>
</feature>
<dbReference type="EMBL" id="WJBH02000008">
    <property type="protein sequence ID" value="KAI9554272.1"/>
    <property type="molecule type" value="Genomic_DNA"/>
</dbReference>
<dbReference type="InterPro" id="IPR011989">
    <property type="entry name" value="ARM-like"/>
</dbReference>
<dbReference type="Pfam" id="PF25150">
    <property type="entry name" value="TPR_Trm732"/>
    <property type="match status" value="1"/>
</dbReference>
<evidence type="ECO:0000313" key="6">
    <source>
        <dbReference type="EMBL" id="KAI9554272.1"/>
    </source>
</evidence>
<dbReference type="InterPro" id="IPR051954">
    <property type="entry name" value="tRNA_methyltransferase_THADA"/>
</dbReference>
<dbReference type="GO" id="GO:0030488">
    <property type="term" value="P:tRNA methylation"/>
    <property type="evidence" value="ECO:0007669"/>
    <property type="project" value="TreeGrafter"/>
</dbReference>
<sequence>MDPNLDYQENFNHHTAVAKALSHDVQSEAFYGTIRALLTTIQISRRRNYKLTEPPDLLPITEALIRNTKLTIDLAIVAGKINCLTKVFIQKNPVTVEHLTIQSSQIKETIPKICFFFGVIDCLPCDRYDETVVIIGEEIFRLLQNFNSVYFHKMKLLLSWLQYVQSIVSFIPLSNPIRTVFLLPQSEMMKLINLHWETTQVQNLPEQCLATICGIWRTAQPTSQYADIVAKMALTNLTWRSRTKYLILATVLPFTHFKEILCEYPDTVYAITASLDSNCLLAAGTALFKAFAKNLPPDEWEDYCQSVLLDALNHTNRSTQFNAAHYWLPCLTHASPLVLTELKQRLLEAENFNWLAYVSLLKLMDHLDDSDRLLSKQALMHGEEEVRAAAFGMLLHTNKKTEIIRIDDWNLATNFLLKNLRSDNPQFRLKLLSTTRLFLIRVLESCLNRMKTNCSIDEDIDNLRKLHDHLLRCLTPSSSYQKKITSLAALRYIHQLFGDNDAQADSLAKGASLTKRRQLIQLAGERWNFTGEESLDRYTICLMDEVIDVRQKAIDMLRDFFPCPPLDYVRLLYRQGLEMCDSAKFQRSECGASVIQMISHWSLTSTSTVPELTLEFLMEEIQKRFHQLKLDWMLGASERPVHGFIGALVKFLQLPHPSPSVSSYAALIDLSKTISSYMLDTLASRSTGSPDMAPSFEEMSQAIDDIVRRSNAAETYDTISISVQQQLVLACAWLNLKESGNLAVQIAILLLNDERLPKEDRVRQIEECAQIVYQILLRCRHKGAIEAAGDSMGLLCRRLFANQDETIKTIPGNILTNFLDRLENSKLGASITRRSAGLAFLVSKIVSSQSEKSSTDSLLVMATKRLISVAQRPFDVNEKQDDVCDLPQSVAMHLLKSLVHDASLSVGAQPELMEPIVKLSVDSFAHPHWSVRNAALQLHGSVIPRLIGATGKTTAELFHKLPGLEPFFLQKLAEQPEGRQLVSGGLIPSLSILSRLFPDNGNEPRNSRFTTLLIVLLGHPVIQVRQLAAQSLLAFVSLFKTKWITMQLCEDAVTLVSRTNSETPLHMCVRGSSITNSLHGCLFAIYEFLNRCRDVALSVEDWETIREAVSALIPVENNHRSYYIKSAILKLFQMLPNMAGDLDFFTIYRDASVRKLYRNIPGFGDWLKLKTELIVNKISLNCMLPAIEHFLPPCSGLDVLETALKGMKTRLAHLSSSSVLANTVTGFVTYYITNWRLYPSLLPACLEFVQARGAGALLESETSLQEHIDFFLDKCIQARQLGSPVALLAIQTTSSVIKEIIEKDLAIKDLEEVVFRLSRCLLEASQPEESTSFRSAAAVSLKTTGKLLVEMANKRAETSQNFFLLILNLIQDEEKDIRADTAFFLTELIASVNGNSEESIGLIQMSPTQCLEELAFYIHHWFPKQHVVPVILNLLKNSDPVKDESIQSLYDREPRNFFHEETESVSFLVKVFETLSAKGDSEPLESDINVQQVIEEANSLLDRIKADALFDEKAKEWLFTQSAGTFSALIRLSARLNIIASTCPSWKTDQRVLELQSTIEILTRQCVQ</sequence>
<feature type="domain" description="DUF2428" evidence="3">
    <location>
        <begin position="664"/>
        <end position="930"/>
    </location>
</feature>
<dbReference type="PANTHER" id="PTHR14387:SF0">
    <property type="entry name" value="DUF2428 DOMAIN-CONTAINING PROTEIN"/>
    <property type="match status" value="1"/>
</dbReference>
<evidence type="ECO:0008006" key="8">
    <source>
        <dbReference type="Google" id="ProtNLM"/>
    </source>
</evidence>